<feature type="region of interest" description="Disordered" evidence="2">
    <location>
        <begin position="630"/>
        <end position="650"/>
    </location>
</feature>
<dbReference type="Proteomes" id="UP001174936">
    <property type="component" value="Unassembled WGS sequence"/>
</dbReference>
<dbReference type="PANTHER" id="PTHR45615:SF80">
    <property type="entry name" value="GRIP DOMAIN-CONTAINING PROTEIN"/>
    <property type="match status" value="1"/>
</dbReference>
<feature type="coiled-coil region" evidence="1">
    <location>
        <begin position="557"/>
        <end position="613"/>
    </location>
</feature>
<name>A0AA39XRW0_9PEZI</name>
<protein>
    <submittedName>
        <fullName evidence="3">Uncharacterized protein</fullName>
    </submittedName>
</protein>
<evidence type="ECO:0000256" key="2">
    <source>
        <dbReference type="SAM" id="MobiDB-lite"/>
    </source>
</evidence>
<feature type="coiled-coil region" evidence="1">
    <location>
        <begin position="440"/>
        <end position="474"/>
    </location>
</feature>
<feature type="coiled-coil region" evidence="1">
    <location>
        <begin position="241"/>
        <end position="392"/>
    </location>
</feature>
<organism evidence="3 4">
    <name type="scientific">Cercophora newfieldiana</name>
    <dbReference type="NCBI Taxonomy" id="92897"/>
    <lineage>
        <taxon>Eukaryota</taxon>
        <taxon>Fungi</taxon>
        <taxon>Dikarya</taxon>
        <taxon>Ascomycota</taxon>
        <taxon>Pezizomycotina</taxon>
        <taxon>Sordariomycetes</taxon>
        <taxon>Sordariomycetidae</taxon>
        <taxon>Sordariales</taxon>
        <taxon>Lasiosphaeriaceae</taxon>
        <taxon>Cercophora</taxon>
    </lineage>
</organism>
<evidence type="ECO:0000313" key="4">
    <source>
        <dbReference type="Proteomes" id="UP001174936"/>
    </source>
</evidence>
<proteinExistence type="predicted"/>
<keyword evidence="4" id="KW-1185">Reference proteome</keyword>
<evidence type="ECO:0000313" key="3">
    <source>
        <dbReference type="EMBL" id="KAK0639092.1"/>
    </source>
</evidence>
<dbReference type="PANTHER" id="PTHR45615">
    <property type="entry name" value="MYOSIN HEAVY CHAIN, NON-MUSCLE"/>
    <property type="match status" value="1"/>
</dbReference>
<gene>
    <name evidence="3" type="ORF">B0T16DRAFT_497246</name>
</gene>
<keyword evidence="1" id="KW-0175">Coiled coil</keyword>
<accession>A0AA39XRW0</accession>
<comment type="caution">
    <text evidence="3">The sequence shown here is derived from an EMBL/GenBank/DDBJ whole genome shotgun (WGS) entry which is preliminary data.</text>
</comment>
<sequence>MSGKLPFIWNNKARAAQIKSAVKETRTELTRLGALIDRLSIKGVNTTRLYVPDGDDVSALKDAFDGDIEDADKITSDMAEKLKGLDAELETAYKRGQQLLDGIKKAAVAKGLDPDCMEWSTEAIHKLHLAMPDEMRELLRRFSVAELDIAGLSDMSKRTAGGTGRPQYQIGRLEENGVEASDQERTARKGTAREVGADLKAQMYKLQQDADKANESLCAMRSNNVEVPDSQVDWDDRDDKIIALEGQLEEWKRQVNEAALQKKRELAEAKKDVDAEMQSWKTSAQQEQEANRVLRVEADALKDRIQELESELGDTRRKATAAARRYSDLQQEKGAVESKLQEQKKIVVETEKVADYWKSKAGLYQERLNKRIEACRAKIKDSESRAEQERGELVATHSTKLEYHLQRQARSNKYWLRYTRALRSNVEQAKHEAGRAAATNRRLRSTVQQLQSTVQDLRVQKGQLDRKVDTLRAKNTTLDDGLKEVRRNLGKAVMEADTTKDAHVDELTSMATKCNKIVDRAERRARQQRDQIDWKFRFYSKCNTDLRHKVAHLSLARNAVLAQAHAAEQSASELREQIKVLSTAHETEVQQLREQTKALSTAHETELKQLRERTKALSAAHETEVQRLRSALSSNEEQAKLDASQHQDLQQALTKERDNLQSQLSTVAGESAAAAAQWLIDKQTLESAVRSAEADRDRRMQALCALGSFLTGADFQPGTWLEHPDAFSDPPRLATEPERTHWDLVPLAPLNCMSESSTAEHACVTLLQTDHGSPASLFCGLVGAIARRLASDGSVHLGIVRLALLSAQKRAQNGLAEAEAEDGTTADCALLVVAIAFAAQLVDRFGGLPEVKHSAEAQLQSCPSPFPSLVDPRDLCTTQGMMLGPQGAELGLASGGGQVVIVVEFADRRITLVGQQNCSLEPDGVRIGFRERSVVREVTATDLLPLWSIIM</sequence>
<reference evidence="3" key="1">
    <citation type="submission" date="2023-06" db="EMBL/GenBank/DDBJ databases">
        <title>Genome-scale phylogeny and comparative genomics of the fungal order Sordariales.</title>
        <authorList>
            <consortium name="Lawrence Berkeley National Laboratory"/>
            <person name="Hensen N."/>
            <person name="Bonometti L."/>
            <person name="Westerberg I."/>
            <person name="Brannstrom I.O."/>
            <person name="Guillou S."/>
            <person name="Cros-Aarteil S."/>
            <person name="Calhoun S."/>
            <person name="Haridas S."/>
            <person name="Kuo A."/>
            <person name="Mondo S."/>
            <person name="Pangilinan J."/>
            <person name="Riley R."/>
            <person name="Labutti K."/>
            <person name="Andreopoulos B."/>
            <person name="Lipzen A."/>
            <person name="Chen C."/>
            <person name="Yanf M."/>
            <person name="Daum C."/>
            <person name="Ng V."/>
            <person name="Clum A."/>
            <person name="Steindorff A."/>
            <person name="Ohm R."/>
            <person name="Martin F."/>
            <person name="Silar P."/>
            <person name="Natvig D."/>
            <person name="Lalanne C."/>
            <person name="Gautier V."/>
            <person name="Ament-Velasquez S.L."/>
            <person name="Kruys A."/>
            <person name="Hutchinson M.I."/>
            <person name="Powell A.J."/>
            <person name="Barry K."/>
            <person name="Miller A.N."/>
            <person name="Grigoriev I.V."/>
            <person name="Debuchy R."/>
            <person name="Gladieux P."/>
            <person name="Thoren M.H."/>
            <person name="Johannesson H."/>
        </authorList>
    </citation>
    <scope>NUCLEOTIDE SEQUENCE</scope>
    <source>
        <strain evidence="3">SMH2532-1</strain>
    </source>
</reference>
<dbReference type="AlphaFoldDB" id="A0AA39XRW0"/>
<evidence type="ECO:0000256" key="1">
    <source>
        <dbReference type="SAM" id="Coils"/>
    </source>
</evidence>
<dbReference type="EMBL" id="JAULSV010000007">
    <property type="protein sequence ID" value="KAK0639092.1"/>
    <property type="molecule type" value="Genomic_DNA"/>
</dbReference>